<evidence type="ECO:0000313" key="3">
    <source>
        <dbReference type="Proteomes" id="UP001500831"/>
    </source>
</evidence>
<organism evidence="2 3">
    <name type="scientific">Streptosporangium fragile</name>
    <dbReference type="NCBI Taxonomy" id="46186"/>
    <lineage>
        <taxon>Bacteria</taxon>
        <taxon>Bacillati</taxon>
        <taxon>Actinomycetota</taxon>
        <taxon>Actinomycetes</taxon>
        <taxon>Streptosporangiales</taxon>
        <taxon>Streptosporangiaceae</taxon>
        <taxon>Streptosporangium</taxon>
    </lineage>
</organism>
<feature type="transmembrane region" description="Helical" evidence="1">
    <location>
        <begin position="142"/>
        <end position="171"/>
    </location>
</feature>
<comment type="caution">
    <text evidence="2">The sequence shown here is derived from an EMBL/GenBank/DDBJ whole genome shotgun (WGS) entry which is preliminary data.</text>
</comment>
<protein>
    <recommendedName>
        <fullName evidence="4">DUF3592 domain-containing protein</fullName>
    </recommendedName>
</protein>
<dbReference type="EMBL" id="BAAAVI010000064">
    <property type="protein sequence ID" value="GAA2899243.1"/>
    <property type="molecule type" value="Genomic_DNA"/>
</dbReference>
<gene>
    <name evidence="2" type="ORF">GCM10010517_64770</name>
</gene>
<dbReference type="RefSeq" id="WP_344979482.1">
    <property type="nucleotide sequence ID" value="NZ_BAAAVI010000064.1"/>
</dbReference>
<sequence>MNSSNSWLVRCLRLHRFDRNPLRRRSDRLETVAVLVTVLVFVVGMWPVAVLGRQTYADGLRAEITGSPHRRPVVAEVVGAPQTPGYTAAGRTRTVRWTAPDGTPRTGQVVLPAIVPVGSRTQIWLDAAGRPTDFPQSHLRTVMVTVLTVIGVAVWGGMILLLCLAGVRFLLNRRREAEWERAWRLADQRWRRPRQN</sequence>
<dbReference type="Proteomes" id="UP001500831">
    <property type="component" value="Unassembled WGS sequence"/>
</dbReference>
<evidence type="ECO:0008006" key="4">
    <source>
        <dbReference type="Google" id="ProtNLM"/>
    </source>
</evidence>
<keyword evidence="3" id="KW-1185">Reference proteome</keyword>
<dbReference type="InterPro" id="IPR039708">
    <property type="entry name" value="MT1774/Rv1733c-like"/>
</dbReference>
<name>A0ABP6IMI6_9ACTN</name>
<proteinExistence type="predicted"/>
<accession>A0ABP6IMI6</accession>
<evidence type="ECO:0000313" key="2">
    <source>
        <dbReference type="EMBL" id="GAA2899243.1"/>
    </source>
</evidence>
<keyword evidence="1" id="KW-0472">Membrane</keyword>
<reference evidence="3" key="1">
    <citation type="journal article" date="2019" name="Int. J. Syst. Evol. Microbiol.">
        <title>The Global Catalogue of Microorganisms (GCM) 10K type strain sequencing project: providing services to taxonomists for standard genome sequencing and annotation.</title>
        <authorList>
            <consortium name="The Broad Institute Genomics Platform"/>
            <consortium name="The Broad Institute Genome Sequencing Center for Infectious Disease"/>
            <person name="Wu L."/>
            <person name="Ma J."/>
        </authorList>
    </citation>
    <scope>NUCLEOTIDE SEQUENCE [LARGE SCALE GENOMIC DNA]</scope>
    <source>
        <strain evidence="3">JCM 6242</strain>
    </source>
</reference>
<keyword evidence="1" id="KW-0812">Transmembrane</keyword>
<dbReference type="PANTHER" id="PTHR42305:SF1">
    <property type="entry name" value="MEMBRANE PROTEIN RV1733C-RELATED"/>
    <property type="match status" value="1"/>
</dbReference>
<feature type="transmembrane region" description="Helical" evidence="1">
    <location>
        <begin position="29"/>
        <end position="49"/>
    </location>
</feature>
<keyword evidence="1" id="KW-1133">Transmembrane helix</keyword>
<evidence type="ECO:0000256" key="1">
    <source>
        <dbReference type="SAM" id="Phobius"/>
    </source>
</evidence>
<dbReference type="PANTHER" id="PTHR42305">
    <property type="entry name" value="MEMBRANE PROTEIN RV1733C-RELATED"/>
    <property type="match status" value="1"/>
</dbReference>